<sequence>MLRQQGPMGPLAPMAKSPVWTQVRNASTGKRKKRITSYRTDMRRFLGPRNFKGLYTKNPFFFAAKDHSTNFMTKYQVMPRHQTNQGKSTDWKSVFGRAGNSTLQPFSENDFCKSNMVLSPELKERILQEIANGATPQQVGVAHGIAIPRIEAIVKLNKIEQQFKQQEKTSPYLQRYADTMFKMFPMLKPKSKPDDLTEIPVPQETRHQRFLSVAESEPFGPVDAAKVLDIEPASETLERLATHEHTKQAGDRESERQTSFLAPQLENEKAIFKFTNAKVGEIGFRYGASRDDRRHARKTKFTRTGQMIYAPPAAH</sequence>
<dbReference type="GO" id="GO:0003735">
    <property type="term" value="F:structural constituent of ribosome"/>
    <property type="evidence" value="ECO:0007669"/>
    <property type="project" value="TreeGrafter"/>
</dbReference>
<dbReference type="PANTHER" id="PTHR28158:SF1">
    <property type="entry name" value="SMALL RIBOSOMAL SUBUNIT PROTEIN MS45"/>
    <property type="match status" value="1"/>
</dbReference>
<organism evidence="1">
    <name type="scientific">Blastobotrys adeninivorans</name>
    <name type="common">Yeast</name>
    <name type="synonym">Arxula adeninivorans</name>
    <dbReference type="NCBI Taxonomy" id="409370"/>
    <lineage>
        <taxon>Eukaryota</taxon>
        <taxon>Fungi</taxon>
        <taxon>Dikarya</taxon>
        <taxon>Ascomycota</taxon>
        <taxon>Saccharomycotina</taxon>
        <taxon>Dipodascomycetes</taxon>
        <taxon>Dipodascales</taxon>
        <taxon>Trichomonascaceae</taxon>
        <taxon>Blastobotrys</taxon>
    </lineage>
</organism>
<dbReference type="GO" id="GO:0032543">
    <property type="term" value="P:mitochondrial translation"/>
    <property type="evidence" value="ECO:0007669"/>
    <property type="project" value="TreeGrafter"/>
</dbReference>
<name>A0A060T613_BLAAD</name>
<dbReference type="PANTHER" id="PTHR28158">
    <property type="entry name" value="37S RIBOSOMAL PROTEIN S35, MITOCHONDRIAL"/>
    <property type="match status" value="1"/>
</dbReference>
<dbReference type="EMBL" id="HG937693">
    <property type="protein sequence ID" value="CDP34342.1"/>
    <property type="molecule type" value="Genomic_DNA"/>
</dbReference>
<reference evidence="1" key="2">
    <citation type="submission" date="2014-06" db="EMBL/GenBank/DDBJ databases">
        <title>The complete genome of Blastobotrys (Arxula) adeninivorans LS3 - a yeast of biotechnological interest.</title>
        <authorList>
            <person name="Kunze G."/>
            <person name="Gaillardin C."/>
            <person name="Czernicka M."/>
            <person name="Durrens P."/>
            <person name="Martin T."/>
            <person name="Boer E."/>
            <person name="Gabaldon T."/>
            <person name="Cruz J."/>
            <person name="Talla E."/>
            <person name="Marck C."/>
            <person name="Goffeau A."/>
            <person name="Barbe V."/>
            <person name="Baret P."/>
            <person name="Baronian K."/>
            <person name="Beier S."/>
            <person name="Bleykasten C."/>
            <person name="Bode R."/>
            <person name="Casaregola S."/>
            <person name="Despons L."/>
            <person name="Fairhead C."/>
            <person name="Giersberg M."/>
            <person name="Gierski P."/>
            <person name="Hahnel U."/>
            <person name="Hartmann A."/>
            <person name="Jankowska D."/>
            <person name="Jubin C."/>
            <person name="Jung P."/>
            <person name="Lafontaine I."/>
            <person name="Leh-Louis V."/>
            <person name="Lemaire M."/>
            <person name="Marcet-Houben M."/>
            <person name="Mascher M."/>
            <person name="Morel G."/>
            <person name="Richard G.-F."/>
            <person name="Riechen J."/>
            <person name="Sacerdot C."/>
            <person name="Sarkar A."/>
            <person name="Savel G."/>
            <person name="Schacherer J."/>
            <person name="Sherman D."/>
            <person name="Straub M.-L."/>
            <person name="Stein N."/>
            <person name="Thierry A."/>
            <person name="Trautwein-Schult A."/>
            <person name="Westhof E."/>
            <person name="Worch S."/>
            <person name="Dujon B."/>
            <person name="Souciet J.-L."/>
            <person name="Wincker P."/>
            <person name="Scholz U."/>
            <person name="Neuveglise N."/>
        </authorList>
    </citation>
    <scope>NUCLEOTIDE SEQUENCE</scope>
    <source>
        <strain evidence="1">LS3</strain>
    </source>
</reference>
<accession>A0A060T613</accession>
<reference evidence="1" key="1">
    <citation type="submission" date="2014-02" db="EMBL/GenBank/DDBJ databases">
        <authorList>
            <person name="Genoscope - CEA"/>
        </authorList>
    </citation>
    <scope>NUCLEOTIDE SEQUENCE</scope>
    <source>
        <strain evidence="1">LS3</strain>
    </source>
</reference>
<dbReference type="InterPro" id="IPR021036">
    <property type="entry name" value="Ribosomal_mS45"/>
</dbReference>
<dbReference type="GO" id="GO:0005763">
    <property type="term" value="C:mitochondrial small ribosomal subunit"/>
    <property type="evidence" value="ECO:0007669"/>
    <property type="project" value="TreeGrafter"/>
</dbReference>
<dbReference type="Pfam" id="PF12298">
    <property type="entry name" value="Bot1p"/>
    <property type="match status" value="1"/>
</dbReference>
<protein>
    <submittedName>
        <fullName evidence="1">ARAD1C10186p</fullName>
    </submittedName>
</protein>
<gene>
    <name evidence="1" type="ORF">GNLVRS02_ARAD1C10186g</name>
</gene>
<dbReference type="PhylomeDB" id="A0A060T613"/>
<evidence type="ECO:0000313" key="1">
    <source>
        <dbReference type="EMBL" id="CDP34342.1"/>
    </source>
</evidence>
<dbReference type="AlphaFoldDB" id="A0A060T613"/>
<proteinExistence type="predicted"/>